<evidence type="ECO:0000256" key="2">
    <source>
        <dbReference type="ARBA" id="ARBA00022475"/>
    </source>
</evidence>
<evidence type="ECO:0000259" key="8">
    <source>
        <dbReference type="Pfam" id="PF02687"/>
    </source>
</evidence>
<feature type="transmembrane region" description="Helical" evidence="7">
    <location>
        <begin position="337"/>
        <end position="358"/>
    </location>
</feature>
<dbReference type="Proteomes" id="UP000627166">
    <property type="component" value="Unassembled WGS sequence"/>
</dbReference>
<evidence type="ECO:0000256" key="7">
    <source>
        <dbReference type="SAM" id="Phobius"/>
    </source>
</evidence>
<dbReference type="Pfam" id="PF02687">
    <property type="entry name" value="FtsX"/>
    <property type="match status" value="2"/>
</dbReference>
<dbReference type="Pfam" id="PF12704">
    <property type="entry name" value="MacB_PCD"/>
    <property type="match status" value="1"/>
</dbReference>
<reference evidence="10 11" key="1">
    <citation type="submission" date="2020-08" db="EMBL/GenBank/DDBJ databases">
        <title>A Genomic Blueprint of the Chicken Gut Microbiome.</title>
        <authorList>
            <person name="Gilroy R."/>
            <person name="Ravi A."/>
            <person name="Getino M."/>
            <person name="Pursley I."/>
            <person name="Horton D.L."/>
            <person name="Alikhan N.-F."/>
            <person name="Baker D."/>
            <person name="Gharbi K."/>
            <person name="Hall N."/>
            <person name="Watson M."/>
            <person name="Adriaenssens E.M."/>
            <person name="Foster-Nyarko E."/>
            <person name="Jarju S."/>
            <person name="Secka A."/>
            <person name="Antonio M."/>
            <person name="Oren A."/>
            <person name="Chaudhuri R."/>
            <person name="La Ragione R.M."/>
            <person name="Hildebrand F."/>
            <person name="Pallen M.J."/>
        </authorList>
    </citation>
    <scope>NUCLEOTIDE SEQUENCE [LARGE SCALE GENOMIC DNA]</scope>
    <source>
        <strain evidence="10 11">N37</strain>
    </source>
</reference>
<proteinExistence type="inferred from homology"/>
<accession>A0ABR8YQH4</accession>
<evidence type="ECO:0000256" key="1">
    <source>
        <dbReference type="ARBA" id="ARBA00004651"/>
    </source>
</evidence>
<dbReference type="RefSeq" id="WP_191739469.1">
    <property type="nucleotide sequence ID" value="NZ_JACSQB010000039.1"/>
</dbReference>
<evidence type="ECO:0000256" key="4">
    <source>
        <dbReference type="ARBA" id="ARBA00022989"/>
    </source>
</evidence>
<feature type="transmembrane region" description="Helical" evidence="7">
    <location>
        <begin position="413"/>
        <end position="434"/>
    </location>
</feature>
<dbReference type="InterPro" id="IPR050250">
    <property type="entry name" value="Macrolide_Exporter_MacB"/>
</dbReference>
<protein>
    <submittedName>
        <fullName evidence="10">FtsX-like permease family protein</fullName>
    </submittedName>
</protein>
<keyword evidence="3 7" id="KW-0812">Transmembrane</keyword>
<dbReference type="PANTHER" id="PTHR30572">
    <property type="entry name" value="MEMBRANE COMPONENT OF TRANSPORTER-RELATED"/>
    <property type="match status" value="1"/>
</dbReference>
<name>A0ABR8YQH4_9CLOT</name>
<evidence type="ECO:0000313" key="10">
    <source>
        <dbReference type="EMBL" id="MBD8046495.1"/>
    </source>
</evidence>
<evidence type="ECO:0000259" key="9">
    <source>
        <dbReference type="Pfam" id="PF12704"/>
    </source>
</evidence>
<feature type="transmembrane region" description="Helical" evidence="7">
    <location>
        <begin position="805"/>
        <end position="827"/>
    </location>
</feature>
<dbReference type="InterPro" id="IPR003838">
    <property type="entry name" value="ABC3_permease_C"/>
</dbReference>
<comment type="subcellular location">
    <subcellularLocation>
        <location evidence="1">Cell membrane</location>
        <topology evidence="1">Multi-pass membrane protein</topology>
    </subcellularLocation>
</comment>
<keyword evidence="2" id="KW-1003">Cell membrane</keyword>
<dbReference type="InterPro" id="IPR025857">
    <property type="entry name" value="MacB_PCD"/>
</dbReference>
<evidence type="ECO:0000256" key="6">
    <source>
        <dbReference type="ARBA" id="ARBA00038076"/>
    </source>
</evidence>
<feature type="transmembrane region" description="Helical" evidence="7">
    <location>
        <begin position="243"/>
        <end position="263"/>
    </location>
</feature>
<feature type="domain" description="ABC3 transporter permease C-terminal" evidence="8">
    <location>
        <begin position="722"/>
        <end position="838"/>
    </location>
</feature>
<feature type="transmembrane region" description="Helical" evidence="7">
    <location>
        <begin position="20"/>
        <end position="40"/>
    </location>
</feature>
<feature type="transmembrane region" description="Helical" evidence="7">
    <location>
        <begin position="765"/>
        <end position="793"/>
    </location>
</feature>
<evidence type="ECO:0000256" key="5">
    <source>
        <dbReference type="ARBA" id="ARBA00023136"/>
    </source>
</evidence>
<feature type="domain" description="MacB-like periplasmic core" evidence="9">
    <location>
        <begin position="19"/>
        <end position="185"/>
    </location>
</feature>
<feature type="transmembrane region" description="Helical" evidence="7">
    <location>
        <begin position="295"/>
        <end position="317"/>
    </location>
</feature>
<sequence>MKSYKDITNKYLKHNKKRSILTICGIILSVALITSIGLFIKSMQNTFVQDAIEGAGSFHIAITNLNDSDYNKIKNNPKIEKVGLREPWDKIPLKSSKSIELFKLDKNALELLPYKVIEGEIPKADGEIALESWVLNYIDNTPKIGDTIKLQLKNGNLEEFKITGLIKNNSYSQFNGVSKGIVYSNKFNMEKAQMFATICKKADISDTVEELRGTFKTISTNEDLLRLLGEGENQSINKSLMSIARIIITIVIIATIAVVYNSFQISVVERIKQFGLLRAVGATPKQIKKIVLREATLISLIGVPLGILCGIFAMWAIDQIFKIISSSAFGSLDMVLSYEILALSAVVGLISIYISALIPAKFAGTISPLIAISSRVSITKEKIKKNRGKLAKKLLNINGLMAFKNIKRNKKRFRITVFSMIISVTLFIFFTSFINMTINFTPHKSEDEKNNFEILSLLDNNLFLIDGKSTITEDIISKIKNNNEVKKLYVDYENYVSRAVISGDKKEKIITEIAPGIYNKTNFNGEEMTSLNILFDVYDDIKLKNTESYITSGKIDKEKMSKENGVILIKNQMLRGTDKYYELPLTNLKVGDSFYIYKNGSIINMKNLENNSKINNFNKNDMVKVKVSAIVDYAPYPLYGNSDYLKIIASKDVMKNIYNVDVEKIPYKSAGIILKDENKESEFEKWLQSLGDMNGINVINNVKEAEEMRANNLQINILLYGFVAVVSLIGVVNIVNTITTNLILRRKEIASLSALGMTYKNIRSMILTEGILYGVYGAFFGAIVGTILSYFMASSMIGIMGFKWGIPWKTISIAFAASIFIGIIAVIKPLNRIKKENIIEVIREEQ</sequence>
<keyword evidence="4 7" id="KW-1133">Transmembrane helix</keyword>
<evidence type="ECO:0000313" key="11">
    <source>
        <dbReference type="Proteomes" id="UP000627166"/>
    </source>
</evidence>
<feature type="domain" description="ABC3 transporter permease C-terminal" evidence="8">
    <location>
        <begin position="246"/>
        <end position="368"/>
    </location>
</feature>
<gene>
    <name evidence="10" type="ORF">H9637_05465</name>
</gene>
<comment type="similarity">
    <text evidence="6">Belongs to the ABC-4 integral membrane protein family.</text>
</comment>
<dbReference type="EMBL" id="JACSQB010000039">
    <property type="protein sequence ID" value="MBD8046495.1"/>
    <property type="molecule type" value="Genomic_DNA"/>
</dbReference>
<organism evidence="10 11">
    <name type="scientific">Clostridium faecium</name>
    <dbReference type="NCBI Taxonomy" id="2762223"/>
    <lineage>
        <taxon>Bacteria</taxon>
        <taxon>Bacillati</taxon>
        <taxon>Bacillota</taxon>
        <taxon>Clostridia</taxon>
        <taxon>Eubacteriales</taxon>
        <taxon>Clostridiaceae</taxon>
        <taxon>Clostridium</taxon>
    </lineage>
</organism>
<comment type="caution">
    <text evidence="10">The sequence shown here is derived from an EMBL/GenBank/DDBJ whole genome shotgun (WGS) entry which is preliminary data.</text>
</comment>
<keyword evidence="11" id="KW-1185">Reference proteome</keyword>
<evidence type="ECO:0000256" key="3">
    <source>
        <dbReference type="ARBA" id="ARBA00022692"/>
    </source>
</evidence>
<dbReference type="PANTHER" id="PTHR30572:SF4">
    <property type="entry name" value="ABC TRANSPORTER PERMEASE YTRF"/>
    <property type="match status" value="1"/>
</dbReference>
<keyword evidence="5 7" id="KW-0472">Membrane</keyword>
<feature type="transmembrane region" description="Helical" evidence="7">
    <location>
        <begin position="717"/>
        <end position="744"/>
    </location>
</feature>